<keyword evidence="6" id="KW-1185">Reference proteome</keyword>
<dbReference type="AlphaFoldDB" id="A0A7W5HLZ0"/>
<dbReference type="InterPro" id="IPR013022">
    <property type="entry name" value="Xyl_isomerase-like_TIM-brl"/>
</dbReference>
<accession>A0A7W5HLZ0</accession>
<evidence type="ECO:0000313" key="5">
    <source>
        <dbReference type="EMBL" id="MBB3232136.1"/>
    </source>
</evidence>
<dbReference type="Proteomes" id="UP000518892">
    <property type="component" value="Unassembled WGS sequence"/>
</dbReference>
<keyword evidence="1 2" id="KW-0413">Isomerase</keyword>
<gene>
    <name evidence="5" type="ORF">FHR97_003004</name>
</gene>
<dbReference type="InterPro" id="IPR026040">
    <property type="entry name" value="HyI-like"/>
</dbReference>
<dbReference type="Gene3D" id="3.20.20.150">
    <property type="entry name" value="Divalent-metal-dependent TIM barrel enzymes"/>
    <property type="match status" value="1"/>
</dbReference>
<keyword evidence="5" id="KW-0670">Pyruvate</keyword>
<reference evidence="5 6" key="1">
    <citation type="submission" date="2020-08" db="EMBL/GenBank/DDBJ databases">
        <title>Genomic Encyclopedia of Type Strains, Phase III (KMG-III): the genomes of soil and plant-associated and newly described type strains.</title>
        <authorList>
            <person name="Whitman W."/>
        </authorList>
    </citation>
    <scope>NUCLEOTIDE SEQUENCE [LARGE SCALE GENOMIC DNA]</scope>
    <source>
        <strain evidence="5 6">CECT 7744</strain>
    </source>
</reference>
<evidence type="ECO:0000259" key="4">
    <source>
        <dbReference type="Pfam" id="PF01261"/>
    </source>
</evidence>
<dbReference type="Pfam" id="PF01261">
    <property type="entry name" value="AP_endonuc_2"/>
    <property type="match status" value="1"/>
</dbReference>
<comment type="similarity">
    <text evidence="2">Belongs to the hyi family.</text>
</comment>
<dbReference type="InterPro" id="IPR053398">
    <property type="entry name" value="HPT_OtnI_isomerases"/>
</dbReference>
<dbReference type="PANTHER" id="PTHR43489:SF13">
    <property type="entry name" value="HYDROXYPYRUVATE ISOMERASE"/>
    <property type="match status" value="1"/>
</dbReference>
<dbReference type="SUPFAM" id="SSF51658">
    <property type="entry name" value="Xylose isomerase-like"/>
    <property type="match status" value="1"/>
</dbReference>
<dbReference type="InterPro" id="IPR050417">
    <property type="entry name" value="Sugar_Epim/Isomerase"/>
</dbReference>
<dbReference type="GO" id="GO:0046487">
    <property type="term" value="P:glyoxylate metabolic process"/>
    <property type="evidence" value="ECO:0007669"/>
    <property type="project" value="TreeGrafter"/>
</dbReference>
<dbReference type="EMBL" id="JACHXR010000009">
    <property type="protein sequence ID" value="MBB3232136.1"/>
    <property type="molecule type" value="Genomic_DNA"/>
</dbReference>
<dbReference type="NCBIfam" id="NF043033">
    <property type="entry name" value="OxoTetrIsom"/>
    <property type="match status" value="1"/>
</dbReference>
<dbReference type="PIRSF" id="PIRSF006241">
    <property type="entry name" value="HyI"/>
    <property type="match status" value="1"/>
</dbReference>
<evidence type="ECO:0000256" key="3">
    <source>
        <dbReference type="PIRSR" id="PIRSR006241-50"/>
    </source>
</evidence>
<comment type="caution">
    <text evidence="5">The sequence shown here is derived from an EMBL/GenBank/DDBJ whole genome shotgun (WGS) entry which is preliminary data.</text>
</comment>
<dbReference type="GO" id="GO:0008903">
    <property type="term" value="F:hydroxypyruvate isomerase activity"/>
    <property type="evidence" value="ECO:0007669"/>
    <property type="project" value="UniProtKB-EC"/>
</dbReference>
<evidence type="ECO:0000313" key="6">
    <source>
        <dbReference type="Proteomes" id="UP000518892"/>
    </source>
</evidence>
<proteinExistence type="inferred from homology"/>
<dbReference type="PANTHER" id="PTHR43489">
    <property type="entry name" value="ISOMERASE"/>
    <property type="match status" value="1"/>
</dbReference>
<protein>
    <submittedName>
        <fullName evidence="5">Hydroxypyruvate isomerase</fullName>
        <ecNumber evidence="5">5.3.1.22</ecNumber>
    </submittedName>
</protein>
<sequence>MIRLAANLSMLFQEHAFLDRFAAAADAGFTGVEYLFPYVHSPEALRTALNENGVEQVLFNLPPGDWAAGERGLASLPGREAEFRDAVIEGLRYAAQLDCSRVHAMAGLLPEDADARTQAEAREAHHATYLANLRFAAGEAAKAGRTLLIEPINTRDMPGYFLSRQDQAVAVLEAVGANNLRLQFDLYHCQIMEGDLIRHLERLLPHIGHVQIAGVPERHEPDIGEVHYPAVLERLAALDYRGWVGCEYRPAADTRDGLGWGRDYGLQP</sequence>
<evidence type="ECO:0000256" key="1">
    <source>
        <dbReference type="ARBA" id="ARBA00023235"/>
    </source>
</evidence>
<dbReference type="InterPro" id="IPR036237">
    <property type="entry name" value="Xyl_isomerase-like_sf"/>
</dbReference>
<feature type="active site" description="Proton donor/acceptor" evidence="3">
    <location>
        <position position="150"/>
    </location>
</feature>
<feature type="active site" description="Proton donor/acceptor" evidence="3">
    <location>
        <position position="247"/>
    </location>
</feature>
<name>A0A7W5HLZ0_9GAMM</name>
<organism evidence="5 6">
    <name type="scientific">Halomonas stenophila</name>
    <dbReference type="NCBI Taxonomy" id="795312"/>
    <lineage>
        <taxon>Bacteria</taxon>
        <taxon>Pseudomonadati</taxon>
        <taxon>Pseudomonadota</taxon>
        <taxon>Gammaproteobacteria</taxon>
        <taxon>Oceanospirillales</taxon>
        <taxon>Halomonadaceae</taxon>
        <taxon>Halomonas</taxon>
    </lineage>
</organism>
<dbReference type="RefSeq" id="WP_183384585.1">
    <property type="nucleotide sequence ID" value="NZ_JACHXR010000009.1"/>
</dbReference>
<feature type="domain" description="Xylose isomerase-like TIM barrel" evidence="4">
    <location>
        <begin position="21"/>
        <end position="263"/>
    </location>
</feature>
<dbReference type="EC" id="5.3.1.22" evidence="5"/>
<dbReference type="FunFam" id="3.20.20.150:FF:000007">
    <property type="entry name" value="Hydroxypyruvate isomerase"/>
    <property type="match status" value="1"/>
</dbReference>
<evidence type="ECO:0000256" key="2">
    <source>
        <dbReference type="PIRNR" id="PIRNR006241"/>
    </source>
</evidence>